<keyword evidence="4" id="KW-1185">Reference proteome</keyword>
<dbReference type="GO" id="GO:0003697">
    <property type="term" value="F:single-stranded DNA binding"/>
    <property type="evidence" value="ECO:0007669"/>
    <property type="project" value="TreeGrafter"/>
</dbReference>
<evidence type="ECO:0000259" key="2">
    <source>
        <dbReference type="Pfam" id="PF16278"/>
    </source>
</evidence>
<dbReference type="STRING" id="154538.A0A1M2V9W5"/>
<protein>
    <submittedName>
        <fullName evidence="3">Aprataxin</fullName>
    </submittedName>
</protein>
<dbReference type="GO" id="GO:1990165">
    <property type="term" value="F:single-strand break-containing DNA binding"/>
    <property type="evidence" value="ECO:0007669"/>
    <property type="project" value="TreeGrafter"/>
</dbReference>
<dbReference type="OMA" id="ICEATHG"/>
<gene>
    <name evidence="3" type="ORF">TRAPUB_4949</name>
</gene>
<dbReference type="SUPFAM" id="SSF54197">
    <property type="entry name" value="HIT-like"/>
    <property type="match status" value="1"/>
</dbReference>
<evidence type="ECO:0000256" key="1">
    <source>
        <dbReference type="SAM" id="MobiDB-lite"/>
    </source>
</evidence>
<dbReference type="GO" id="GO:0033699">
    <property type="term" value="F:DNA 5'-adenosine monophosphate hydrolase activity"/>
    <property type="evidence" value="ECO:0007669"/>
    <property type="project" value="TreeGrafter"/>
</dbReference>
<accession>A0A1M2V9W5</accession>
<evidence type="ECO:0000313" key="4">
    <source>
        <dbReference type="Proteomes" id="UP000184267"/>
    </source>
</evidence>
<feature type="region of interest" description="Disordered" evidence="1">
    <location>
        <begin position="247"/>
        <end position="324"/>
    </location>
</feature>
<dbReference type="PANTHER" id="PTHR12486:SF4">
    <property type="entry name" value="APRATAXIN"/>
    <property type="match status" value="1"/>
</dbReference>
<dbReference type="GO" id="GO:0030983">
    <property type="term" value="F:mismatched DNA binding"/>
    <property type="evidence" value="ECO:0007669"/>
    <property type="project" value="TreeGrafter"/>
</dbReference>
<dbReference type="Gene3D" id="3.30.428.10">
    <property type="entry name" value="HIT-like"/>
    <property type="match status" value="1"/>
</dbReference>
<dbReference type="GO" id="GO:0003725">
    <property type="term" value="F:double-stranded RNA binding"/>
    <property type="evidence" value="ECO:0007669"/>
    <property type="project" value="TreeGrafter"/>
</dbReference>
<dbReference type="OrthoDB" id="3512845at2759"/>
<dbReference type="AlphaFoldDB" id="A0A1M2V9W5"/>
<comment type="caution">
    <text evidence="3">The sequence shown here is derived from an EMBL/GenBank/DDBJ whole genome shotgun (WGS) entry which is preliminary data.</text>
</comment>
<dbReference type="EMBL" id="MNAD01001548">
    <property type="protein sequence ID" value="OJT04315.1"/>
    <property type="molecule type" value="Genomic_DNA"/>
</dbReference>
<proteinExistence type="predicted"/>
<evidence type="ECO:0000313" key="3">
    <source>
        <dbReference type="EMBL" id="OJT04315.1"/>
    </source>
</evidence>
<feature type="domain" description="Aprataxin C2HE/C2H2/C2HC zinc finger" evidence="2">
    <location>
        <begin position="162"/>
        <end position="225"/>
    </location>
</feature>
<dbReference type="InterPro" id="IPR032566">
    <property type="entry name" value="Znf-C2HE"/>
</dbReference>
<sequence>MTMPSPGGFYSQLRTYAMMDPLRIPEFIRLCHTDTSVTILDKWPKGMYHALVLPRVLPPYTMHDLADLRAVLALPRARAHALLLGLKRDALAAKKVVEREMALTHSFAWEIRMGFHALPSVEYVPPDLRHLKHLHLHLISSDMLGEAFKTKKHMNSFHPKMGFFLDIDEVLRWFEPDIEPSWFAMKAALDKKTYAPILKEDMRCPICEATHGTVPKLRKHLTAHFLKMKDEATERELQKLLAMNNDDPNLLQVAPDEPTAEGEGEVSAAVAPALEGDTAESSTSTENGLKRKHGEGDGPEVIDVDALPEPPQAKRQQVAGPSDS</sequence>
<dbReference type="GO" id="GO:0005634">
    <property type="term" value="C:nucleus"/>
    <property type="evidence" value="ECO:0007669"/>
    <property type="project" value="TreeGrafter"/>
</dbReference>
<organism evidence="3 4">
    <name type="scientific">Trametes pubescens</name>
    <name type="common">White-rot fungus</name>
    <dbReference type="NCBI Taxonomy" id="154538"/>
    <lineage>
        <taxon>Eukaryota</taxon>
        <taxon>Fungi</taxon>
        <taxon>Dikarya</taxon>
        <taxon>Basidiomycota</taxon>
        <taxon>Agaricomycotina</taxon>
        <taxon>Agaricomycetes</taxon>
        <taxon>Polyporales</taxon>
        <taxon>Polyporaceae</taxon>
        <taxon>Trametes</taxon>
    </lineage>
</organism>
<dbReference type="InterPro" id="IPR036265">
    <property type="entry name" value="HIT-like_sf"/>
</dbReference>
<dbReference type="GO" id="GO:0000012">
    <property type="term" value="P:single strand break repair"/>
    <property type="evidence" value="ECO:0007669"/>
    <property type="project" value="TreeGrafter"/>
</dbReference>
<reference evidence="3 4" key="1">
    <citation type="submission" date="2016-10" db="EMBL/GenBank/DDBJ databases">
        <title>Genome sequence of the basidiomycete white-rot fungus Trametes pubescens.</title>
        <authorList>
            <person name="Makela M.R."/>
            <person name="Granchi Z."/>
            <person name="Peng M."/>
            <person name="De Vries R.P."/>
            <person name="Grigoriev I."/>
            <person name="Riley R."/>
            <person name="Hilden K."/>
        </authorList>
    </citation>
    <scope>NUCLEOTIDE SEQUENCE [LARGE SCALE GENOMIC DNA]</scope>
    <source>
        <strain evidence="3 4">FBCC735</strain>
    </source>
</reference>
<dbReference type="Proteomes" id="UP000184267">
    <property type="component" value="Unassembled WGS sequence"/>
</dbReference>
<name>A0A1M2V9W5_TRAPU</name>
<dbReference type="PANTHER" id="PTHR12486">
    <property type="entry name" value="APRATAXIN-RELATED"/>
    <property type="match status" value="1"/>
</dbReference>
<dbReference type="Pfam" id="PF16278">
    <property type="entry name" value="zf-C2HE"/>
    <property type="match status" value="1"/>
</dbReference>